<dbReference type="PANTHER" id="PTHR43685">
    <property type="entry name" value="GLYCOSYLTRANSFERASE"/>
    <property type="match status" value="1"/>
</dbReference>
<evidence type="ECO:0000259" key="1">
    <source>
        <dbReference type="Pfam" id="PF00535"/>
    </source>
</evidence>
<dbReference type="AlphaFoldDB" id="A0A0S7BIF0"/>
<dbReference type="InterPro" id="IPR029044">
    <property type="entry name" value="Nucleotide-diphossugar_trans"/>
</dbReference>
<accession>A0A0S7BIF0</accession>
<evidence type="ECO:0000313" key="3">
    <source>
        <dbReference type="Proteomes" id="UP000055060"/>
    </source>
</evidence>
<feature type="domain" description="Glycosyltransferase 2-like" evidence="1">
    <location>
        <begin position="182"/>
        <end position="290"/>
    </location>
</feature>
<dbReference type="STRING" id="360412.LARV_01713"/>
<sequence>MRMDCYEYWVIKKSGSFDPIYYLLNNPDVRVADVDPLMHFIKHGWQEGRSPSKDFNVNFYLDTNADVKSSGMNPLVHYIRYGKAEGRSSLSGITYSRKPRLFRKPNALISKRLTKNIINMSVSYIRTYGFKVFIKKLINNLLPRVNTKDISAGRSLRIYHDKFISNPILVEKEIQPLDVKISAVIPTKNAGSEFEFLIKMLKQQKGIREIELVIVDSGSTDDTLLIAKQHGAKIIQIKPEQFSHSFSRNLGAENASGDYLLFMVQDALPPSRTWLYELFIILKDKNVSAISCAESPRENADLFYRFLCWNHYNFLDVNNGDRIFQLPESKDQVSLRKNGQLSDLACLISKETFSEYKFRRDYGEDLDLGLRLIKDGKRIAFSGEIRVIHSHNRPAYYFLKRGYVDNLFLKDMFSDFVIPKIDQEDLIADIAFTYEFVNDFIQKDLESLKFPIENSAFEDLVVRAFEKCNGQTFPSKLTRQMPDYKDQQFVTFVEELINQGGFKKQRQEYNGILVPALFTHVNIMLDYLDTVYKYIGENLAEEIKTCLFKQLGIMIGTYLAFGYLKRTGNEPIDLEKLHTILKAGV</sequence>
<dbReference type="Gene3D" id="3.90.550.10">
    <property type="entry name" value="Spore Coat Polysaccharide Biosynthesis Protein SpsA, Chain A"/>
    <property type="match status" value="1"/>
</dbReference>
<dbReference type="InterPro" id="IPR001173">
    <property type="entry name" value="Glyco_trans_2-like"/>
</dbReference>
<dbReference type="InterPro" id="IPR050834">
    <property type="entry name" value="Glycosyltransf_2"/>
</dbReference>
<keyword evidence="2" id="KW-0808">Transferase</keyword>
<keyword evidence="3" id="KW-1185">Reference proteome</keyword>
<evidence type="ECO:0000313" key="2">
    <source>
        <dbReference type="EMBL" id="GAP13954.1"/>
    </source>
</evidence>
<dbReference type="GO" id="GO:0016740">
    <property type="term" value="F:transferase activity"/>
    <property type="evidence" value="ECO:0007669"/>
    <property type="project" value="UniProtKB-KW"/>
</dbReference>
<dbReference type="Proteomes" id="UP000055060">
    <property type="component" value="Unassembled WGS sequence"/>
</dbReference>
<dbReference type="SUPFAM" id="SSF53448">
    <property type="entry name" value="Nucleotide-diphospho-sugar transferases"/>
    <property type="match status" value="1"/>
</dbReference>
<dbReference type="PANTHER" id="PTHR43685:SF2">
    <property type="entry name" value="GLYCOSYLTRANSFERASE 2-LIKE DOMAIN-CONTAINING PROTEIN"/>
    <property type="match status" value="1"/>
</dbReference>
<dbReference type="Pfam" id="PF00535">
    <property type="entry name" value="Glycos_transf_2"/>
    <property type="match status" value="1"/>
</dbReference>
<dbReference type="EMBL" id="DF967972">
    <property type="protein sequence ID" value="GAP13954.1"/>
    <property type="molecule type" value="Genomic_DNA"/>
</dbReference>
<name>A0A0S7BIF0_9CHLR</name>
<protein>
    <submittedName>
        <fullName evidence="2">Glycosyltransferase</fullName>
    </submittedName>
</protein>
<organism evidence="2">
    <name type="scientific">Longilinea arvoryzae</name>
    <dbReference type="NCBI Taxonomy" id="360412"/>
    <lineage>
        <taxon>Bacteria</taxon>
        <taxon>Bacillati</taxon>
        <taxon>Chloroflexota</taxon>
        <taxon>Anaerolineae</taxon>
        <taxon>Anaerolineales</taxon>
        <taxon>Anaerolineaceae</taxon>
        <taxon>Longilinea</taxon>
    </lineage>
</organism>
<reference evidence="2" key="1">
    <citation type="submission" date="2015-07" db="EMBL/GenBank/DDBJ databases">
        <title>Draft Genome Sequences of Anaerolinea thermolimosa IMO-1, Bellilinea caldifistulae GOMI-1, Leptolinea tardivitalis YMTK-2, Levilinea saccharolytica KIBI-1,Longilinea arvoryzae KOME-1, Previously Described as Members of the Anaerolineaceae (Chloroflexi).</title>
        <authorList>
            <person name="Sekiguchi Y."/>
            <person name="Ohashi A."/>
            <person name="Matsuura N."/>
            <person name="Tourlousse M.D."/>
        </authorList>
    </citation>
    <scope>NUCLEOTIDE SEQUENCE [LARGE SCALE GENOMIC DNA]</scope>
    <source>
        <strain evidence="2">KOME-1</strain>
    </source>
</reference>
<gene>
    <name evidence="2" type="ORF">LARV_01713</name>
</gene>
<proteinExistence type="predicted"/>